<comment type="similarity">
    <text evidence="1">Belongs to the DnaB/DnaD family.</text>
</comment>
<dbReference type="RefSeq" id="WP_090865667.1">
    <property type="nucleotide sequence ID" value="NZ_FOHE01000001.1"/>
</dbReference>
<feature type="region of interest" description="Disordered" evidence="2">
    <location>
        <begin position="98"/>
        <end position="134"/>
    </location>
</feature>
<protein>
    <submittedName>
        <fullName evidence="4">Phage replication protein, DnaD domain</fullName>
    </submittedName>
</protein>
<dbReference type="InterPro" id="IPR006343">
    <property type="entry name" value="DnaB/C_C"/>
</dbReference>
<dbReference type="Proteomes" id="UP000198618">
    <property type="component" value="Unassembled WGS sequence"/>
</dbReference>
<dbReference type="SUPFAM" id="SSF158499">
    <property type="entry name" value="DnaD domain-like"/>
    <property type="match status" value="1"/>
</dbReference>
<dbReference type="OrthoDB" id="1047417at2"/>
<proteinExistence type="inferred from homology"/>
<sequence>MEYFKEMKAFKEWLLLNELSTSAVALWYTLMTINNSVGWKSKFNVANATVQKLTGLSKQGLADARKKLMEHDLIMFEKGAKGRAPKYQMVSLVSHIDRSPDPKLDQSLDRSADQSLTIPRERHRQKDRRGETRAEKLIQLHETSIGRLSPVAREEFLLWMEEVGADMLEAAIKHAAKHGARSFRYVERILEEWVDNNLVTVEAVNAFQKQKGQRIHNTIPFPNKERDQTKALFDEMRREGS</sequence>
<dbReference type="InterPro" id="IPR053162">
    <property type="entry name" value="DnaD"/>
</dbReference>
<keyword evidence="5" id="KW-1185">Reference proteome</keyword>
<dbReference type="AlphaFoldDB" id="A0A1H9Y1G1"/>
<dbReference type="Pfam" id="PF07261">
    <property type="entry name" value="DnaB_2"/>
    <property type="match status" value="1"/>
</dbReference>
<dbReference type="STRING" id="930131.SAMN05216389_10183"/>
<dbReference type="EMBL" id="FOHE01000001">
    <property type="protein sequence ID" value="SES62081.1"/>
    <property type="molecule type" value="Genomic_DNA"/>
</dbReference>
<dbReference type="PANTHER" id="PTHR37293">
    <property type="entry name" value="PHAGE REPLICATION PROTEIN-RELATED"/>
    <property type="match status" value="1"/>
</dbReference>
<dbReference type="PANTHER" id="PTHR37293:SF5">
    <property type="entry name" value="DNA REPLICATION PROTEIN"/>
    <property type="match status" value="1"/>
</dbReference>
<feature type="compositionally biased region" description="Basic and acidic residues" evidence="2">
    <location>
        <begin position="98"/>
        <end position="112"/>
    </location>
</feature>
<reference evidence="4 5" key="1">
    <citation type="submission" date="2016-10" db="EMBL/GenBank/DDBJ databases">
        <authorList>
            <person name="de Groot N.N."/>
        </authorList>
    </citation>
    <scope>NUCLEOTIDE SEQUENCE [LARGE SCALE GENOMIC DNA]</scope>
    <source>
        <strain evidence="4 5">IBRC-M 10780</strain>
    </source>
</reference>
<evidence type="ECO:0000259" key="3">
    <source>
        <dbReference type="Pfam" id="PF07261"/>
    </source>
</evidence>
<feature type="domain" description="DnaB/C C-terminal" evidence="3">
    <location>
        <begin position="141"/>
        <end position="207"/>
    </location>
</feature>
<dbReference type="InterPro" id="IPR034829">
    <property type="entry name" value="DnaD-like_sf"/>
</dbReference>
<evidence type="ECO:0000313" key="5">
    <source>
        <dbReference type="Proteomes" id="UP000198618"/>
    </source>
</evidence>
<evidence type="ECO:0000256" key="2">
    <source>
        <dbReference type="SAM" id="MobiDB-lite"/>
    </source>
</evidence>
<dbReference type="NCBIfam" id="TIGR01446">
    <property type="entry name" value="DnaD_dom"/>
    <property type="match status" value="1"/>
</dbReference>
<accession>A0A1H9Y1G1</accession>
<gene>
    <name evidence="4" type="ORF">SAMN05216389_10183</name>
</gene>
<evidence type="ECO:0000256" key="1">
    <source>
        <dbReference type="ARBA" id="ARBA00093462"/>
    </source>
</evidence>
<dbReference type="Gene3D" id="1.10.10.630">
    <property type="entry name" value="DnaD domain-like"/>
    <property type="match status" value="1"/>
</dbReference>
<evidence type="ECO:0000313" key="4">
    <source>
        <dbReference type="EMBL" id="SES62081.1"/>
    </source>
</evidence>
<name>A0A1H9Y1G1_9BACI</name>
<organism evidence="4 5">
    <name type="scientific">Oceanobacillus limi</name>
    <dbReference type="NCBI Taxonomy" id="930131"/>
    <lineage>
        <taxon>Bacteria</taxon>
        <taxon>Bacillati</taxon>
        <taxon>Bacillota</taxon>
        <taxon>Bacilli</taxon>
        <taxon>Bacillales</taxon>
        <taxon>Bacillaceae</taxon>
        <taxon>Oceanobacillus</taxon>
    </lineage>
</organism>